<dbReference type="SUPFAM" id="SSF47413">
    <property type="entry name" value="lambda repressor-like DNA-binding domains"/>
    <property type="match status" value="1"/>
</dbReference>
<organism evidence="2 3">
    <name type="scientific">Buttiauxella gaviniae ATCC 51604</name>
    <dbReference type="NCBI Taxonomy" id="1354253"/>
    <lineage>
        <taxon>Bacteria</taxon>
        <taxon>Pseudomonadati</taxon>
        <taxon>Pseudomonadota</taxon>
        <taxon>Gammaproteobacteria</taxon>
        <taxon>Enterobacterales</taxon>
        <taxon>Enterobacteriaceae</taxon>
        <taxon>Buttiauxella</taxon>
    </lineage>
</organism>
<accession>A0A1B7HK53</accession>
<feature type="domain" description="HTH cro/C1-type" evidence="1">
    <location>
        <begin position="6"/>
        <end position="36"/>
    </location>
</feature>
<name>A0A1B7HK53_9ENTR</name>
<dbReference type="Gene3D" id="1.10.260.40">
    <property type="entry name" value="lambda repressor-like DNA-binding domains"/>
    <property type="match status" value="1"/>
</dbReference>
<dbReference type="Proteomes" id="UP000078504">
    <property type="component" value="Unassembled WGS sequence"/>
</dbReference>
<proteinExistence type="predicted"/>
<evidence type="ECO:0000313" key="2">
    <source>
        <dbReference type="EMBL" id="OAT15997.1"/>
    </source>
</evidence>
<dbReference type="RefSeq" id="WP_064519460.1">
    <property type="nucleotide sequence ID" value="NZ_LXEP01000063.1"/>
</dbReference>
<dbReference type="PATRIC" id="fig|1354253.4.peg.4840"/>
<dbReference type="InterPro" id="IPR010982">
    <property type="entry name" value="Lambda_DNA-bd_dom_sf"/>
</dbReference>
<comment type="caution">
    <text evidence="2">The sequence shown here is derived from an EMBL/GenBank/DDBJ whole genome shotgun (WGS) entry which is preliminary data.</text>
</comment>
<protein>
    <recommendedName>
        <fullName evidence="1">HTH cro/C1-type domain-containing protein</fullName>
    </recommendedName>
</protein>
<dbReference type="Pfam" id="PF01381">
    <property type="entry name" value="HTH_3"/>
    <property type="match status" value="1"/>
</dbReference>
<sequence>MTGYDLRLWRKSFGWSRDKAAEELGVSLRTYKDYENCDQVKRMVALAALALSSENLLATMVQKKHQEPLLTLLRTMHNASRAPGSQAGH</sequence>
<dbReference type="AlphaFoldDB" id="A0A1B7HK53"/>
<reference evidence="2 3" key="1">
    <citation type="submission" date="2016-04" db="EMBL/GenBank/DDBJ databases">
        <title>ATOL: Assembling a taxonomically balanced genome-scale reconstruction of the evolutionary history of the Enterobacteriaceae.</title>
        <authorList>
            <person name="Plunkett G.III."/>
            <person name="Neeno-Eckwall E.C."/>
            <person name="Glasner J.D."/>
            <person name="Perna N.T."/>
        </authorList>
    </citation>
    <scope>NUCLEOTIDE SEQUENCE [LARGE SCALE GENOMIC DNA]</scope>
    <source>
        <strain evidence="2 3">ATCC 51604</strain>
    </source>
</reference>
<evidence type="ECO:0000259" key="1">
    <source>
        <dbReference type="PROSITE" id="PS50943"/>
    </source>
</evidence>
<dbReference type="PROSITE" id="PS50943">
    <property type="entry name" value="HTH_CROC1"/>
    <property type="match status" value="1"/>
</dbReference>
<dbReference type="CDD" id="cd00093">
    <property type="entry name" value="HTH_XRE"/>
    <property type="match status" value="1"/>
</dbReference>
<dbReference type="InterPro" id="IPR001387">
    <property type="entry name" value="Cro/C1-type_HTH"/>
</dbReference>
<gene>
    <name evidence="2" type="ORF">M977_04667</name>
</gene>
<dbReference type="GO" id="GO:0003677">
    <property type="term" value="F:DNA binding"/>
    <property type="evidence" value="ECO:0007669"/>
    <property type="project" value="InterPro"/>
</dbReference>
<evidence type="ECO:0000313" key="3">
    <source>
        <dbReference type="Proteomes" id="UP000078504"/>
    </source>
</evidence>
<dbReference type="EMBL" id="LXEP01000063">
    <property type="protein sequence ID" value="OAT15997.1"/>
    <property type="molecule type" value="Genomic_DNA"/>
</dbReference>